<evidence type="ECO:0000313" key="1">
    <source>
        <dbReference type="EMBL" id="JAH53665.1"/>
    </source>
</evidence>
<name>A0A0E9TLC3_ANGAN</name>
<dbReference type="AlphaFoldDB" id="A0A0E9TLC3"/>
<protein>
    <submittedName>
        <fullName evidence="1">Uncharacterized protein</fullName>
    </submittedName>
</protein>
<dbReference type="EMBL" id="GBXM01054912">
    <property type="protein sequence ID" value="JAH53665.1"/>
    <property type="molecule type" value="Transcribed_RNA"/>
</dbReference>
<reference evidence="1" key="2">
    <citation type="journal article" date="2015" name="Fish Shellfish Immunol.">
        <title>Early steps in the European eel (Anguilla anguilla)-Vibrio vulnificus interaction in the gills: Role of the RtxA13 toxin.</title>
        <authorList>
            <person name="Callol A."/>
            <person name="Pajuelo D."/>
            <person name="Ebbesson L."/>
            <person name="Teles M."/>
            <person name="MacKenzie S."/>
            <person name="Amaro C."/>
        </authorList>
    </citation>
    <scope>NUCLEOTIDE SEQUENCE</scope>
</reference>
<sequence length="36" mass="4326">MWLASPRAERNNKLNILNRPKCLYTVKHVIYWAVQV</sequence>
<reference evidence="1" key="1">
    <citation type="submission" date="2014-11" db="EMBL/GenBank/DDBJ databases">
        <authorList>
            <person name="Amaro Gonzalez C."/>
        </authorList>
    </citation>
    <scope>NUCLEOTIDE SEQUENCE</scope>
</reference>
<accession>A0A0E9TLC3</accession>
<proteinExistence type="predicted"/>
<organism evidence="1">
    <name type="scientific">Anguilla anguilla</name>
    <name type="common">European freshwater eel</name>
    <name type="synonym">Muraena anguilla</name>
    <dbReference type="NCBI Taxonomy" id="7936"/>
    <lineage>
        <taxon>Eukaryota</taxon>
        <taxon>Metazoa</taxon>
        <taxon>Chordata</taxon>
        <taxon>Craniata</taxon>
        <taxon>Vertebrata</taxon>
        <taxon>Euteleostomi</taxon>
        <taxon>Actinopterygii</taxon>
        <taxon>Neopterygii</taxon>
        <taxon>Teleostei</taxon>
        <taxon>Anguilliformes</taxon>
        <taxon>Anguillidae</taxon>
        <taxon>Anguilla</taxon>
    </lineage>
</organism>